<organism evidence="1 2">
    <name type="scientific">Bauhinia variegata</name>
    <name type="common">Purple orchid tree</name>
    <name type="synonym">Phanera variegata</name>
    <dbReference type="NCBI Taxonomy" id="167791"/>
    <lineage>
        <taxon>Eukaryota</taxon>
        <taxon>Viridiplantae</taxon>
        <taxon>Streptophyta</taxon>
        <taxon>Embryophyta</taxon>
        <taxon>Tracheophyta</taxon>
        <taxon>Spermatophyta</taxon>
        <taxon>Magnoliopsida</taxon>
        <taxon>eudicotyledons</taxon>
        <taxon>Gunneridae</taxon>
        <taxon>Pentapetalae</taxon>
        <taxon>rosids</taxon>
        <taxon>fabids</taxon>
        <taxon>Fabales</taxon>
        <taxon>Fabaceae</taxon>
        <taxon>Cercidoideae</taxon>
        <taxon>Cercideae</taxon>
        <taxon>Bauhiniinae</taxon>
        <taxon>Bauhinia</taxon>
    </lineage>
</organism>
<evidence type="ECO:0000313" key="2">
    <source>
        <dbReference type="Proteomes" id="UP000828941"/>
    </source>
</evidence>
<protein>
    <submittedName>
        <fullName evidence="1">Uncharacterized protein</fullName>
    </submittedName>
</protein>
<evidence type="ECO:0000313" key="1">
    <source>
        <dbReference type="EMBL" id="KAI4357091.1"/>
    </source>
</evidence>
<proteinExistence type="predicted"/>
<name>A0ACB9QB40_BAUVA</name>
<dbReference type="Proteomes" id="UP000828941">
    <property type="component" value="Chromosome 1"/>
</dbReference>
<comment type="caution">
    <text evidence="1">The sequence shown here is derived from an EMBL/GenBank/DDBJ whole genome shotgun (WGS) entry which is preliminary data.</text>
</comment>
<dbReference type="EMBL" id="CM039426">
    <property type="protein sequence ID" value="KAI4357091.1"/>
    <property type="molecule type" value="Genomic_DNA"/>
</dbReference>
<reference evidence="1 2" key="1">
    <citation type="journal article" date="2022" name="DNA Res.">
        <title>Chromosomal-level genome assembly of the orchid tree Bauhinia variegata (Leguminosae; Cercidoideae) supports the allotetraploid origin hypothesis of Bauhinia.</title>
        <authorList>
            <person name="Zhong Y."/>
            <person name="Chen Y."/>
            <person name="Zheng D."/>
            <person name="Pang J."/>
            <person name="Liu Y."/>
            <person name="Luo S."/>
            <person name="Meng S."/>
            <person name="Qian L."/>
            <person name="Wei D."/>
            <person name="Dai S."/>
            <person name="Zhou R."/>
        </authorList>
    </citation>
    <scope>NUCLEOTIDE SEQUENCE [LARGE SCALE GENOMIC DNA]</scope>
    <source>
        <strain evidence="1">BV-YZ2020</strain>
    </source>
</reference>
<accession>A0ACB9QB40</accession>
<keyword evidence="2" id="KW-1185">Reference proteome</keyword>
<sequence>MNRRENHSPQGEATRILIEFLEVAITAIVFLKGVYPSGGFLPTHYFRAFERRRYLNMVVQRARHPQLRYYIHVAVSGLAPYLEQGMVERVAVVFFNSDNVPLEKFVFKLAMNQSYDSKVEPMDLESSLRSFLVKLSVSNSLTKDLPQDIRWEITGYFKSLPMGGTNKEAELWIPTDTELWQQPPLITPIRSMSSESLCLQLYLEHPSL</sequence>
<gene>
    <name evidence="1" type="ORF">L6164_001061</name>
</gene>